<evidence type="ECO:0000313" key="6">
    <source>
        <dbReference type="Proteomes" id="UP000049983"/>
    </source>
</evidence>
<evidence type="ECO:0000256" key="3">
    <source>
        <dbReference type="ARBA" id="ARBA00022833"/>
    </source>
</evidence>
<evidence type="ECO:0000259" key="4">
    <source>
        <dbReference type="PROSITE" id="PS51891"/>
    </source>
</evidence>
<dbReference type="GO" id="GO:0046872">
    <property type="term" value="F:metal ion binding"/>
    <property type="evidence" value="ECO:0007669"/>
    <property type="project" value="UniProtKB-KW"/>
</dbReference>
<proteinExistence type="inferred from homology"/>
<keyword evidence="2" id="KW-0479">Metal-binding</keyword>
<reference evidence="6" key="1">
    <citation type="submission" date="2015-07" db="EMBL/GenBank/DDBJ databases">
        <authorList>
            <person name="Rodrigo-Torres Lidia"/>
            <person name="Arahal R.David."/>
        </authorList>
    </citation>
    <scope>NUCLEOTIDE SEQUENCE [LARGE SCALE GENOMIC DNA]</scope>
    <source>
        <strain evidence="6">CECT 5096</strain>
    </source>
</reference>
<dbReference type="Gene3D" id="2.170.150.70">
    <property type="match status" value="1"/>
</dbReference>
<evidence type="ECO:0000256" key="1">
    <source>
        <dbReference type="ARBA" id="ARBA00005495"/>
    </source>
</evidence>
<dbReference type="RefSeq" id="WP_055112241.1">
    <property type="nucleotide sequence ID" value="NZ_CXWA01000005.1"/>
</dbReference>
<dbReference type="OrthoDB" id="9807246at2"/>
<dbReference type="InterPro" id="IPR006913">
    <property type="entry name" value="CENP-V/GFA"/>
</dbReference>
<organism evidence="5 6">
    <name type="scientific">Roseibium album</name>
    <dbReference type="NCBI Taxonomy" id="311410"/>
    <lineage>
        <taxon>Bacteria</taxon>
        <taxon>Pseudomonadati</taxon>
        <taxon>Pseudomonadota</taxon>
        <taxon>Alphaproteobacteria</taxon>
        <taxon>Hyphomicrobiales</taxon>
        <taxon>Stappiaceae</taxon>
        <taxon>Roseibium</taxon>
    </lineage>
</organism>
<keyword evidence="6" id="KW-1185">Reference proteome</keyword>
<gene>
    <name evidence="5" type="ORF">LA5096_04023</name>
</gene>
<dbReference type="GO" id="GO:0016846">
    <property type="term" value="F:carbon-sulfur lyase activity"/>
    <property type="evidence" value="ECO:0007669"/>
    <property type="project" value="InterPro"/>
</dbReference>
<dbReference type="EMBL" id="CXWC01000011">
    <property type="protein sequence ID" value="CTQ74374.1"/>
    <property type="molecule type" value="Genomic_DNA"/>
</dbReference>
<dbReference type="Pfam" id="PF04828">
    <property type="entry name" value="GFA"/>
    <property type="match status" value="1"/>
</dbReference>
<dbReference type="PANTHER" id="PTHR28620:SF1">
    <property type="entry name" value="CENP-V_GFA DOMAIN-CONTAINING PROTEIN"/>
    <property type="match status" value="1"/>
</dbReference>
<name>A0A0M6ZW94_9HYPH</name>
<comment type="similarity">
    <text evidence="1">Belongs to the Gfa family.</text>
</comment>
<dbReference type="InterPro" id="IPR011057">
    <property type="entry name" value="Mss4-like_sf"/>
</dbReference>
<accession>A0A0M6ZW94</accession>
<feature type="domain" description="CENP-V/GFA" evidence="4">
    <location>
        <begin position="14"/>
        <end position="128"/>
    </location>
</feature>
<dbReference type="AlphaFoldDB" id="A0A0M6ZW94"/>
<dbReference type="STRING" id="311410.LA5095_00885"/>
<evidence type="ECO:0000256" key="2">
    <source>
        <dbReference type="ARBA" id="ARBA00022723"/>
    </source>
</evidence>
<dbReference type="InterPro" id="IPR052355">
    <property type="entry name" value="CENP-V-like"/>
</dbReference>
<dbReference type="SUPFAM" id="SSF51316">
    <property type="entry name" value="Mss4-like"/>
    <property type="match status" value="1"/>
</dbReference>
<sequence length="131" mass="14022">MAGENEVSAVELPITGSCHCGAVTYQLKVRPRFAVECNCSICRSLGTVWGHGEVGDIAVTAKPGATTSYVWGDRQLAFHTCKTCGSTTHWEAVAGDAKGRMAVNLRLARPGTIEAIGHRHFDGADTWSFLD</sequence>
<keyword evidence="3" id="KW-0862">Zinc</keyword>
<dbReference type="PANTHER" id="PTHR28620">
    <property type="entry name" value="CENTROMERE PROTEIN V"/>
    <property type="match status" value="1"/>
</dbReference>
<evidence type="ECO:0000313" key="5">
    <source>
        <dbReference type="EMBL" id="CTQ74374.1"/>
    </source>
</evidence>
<protein>
    <recommendedName>
        <fullName evidence="4">CENP-V/GFA domain-containing protein</fullName>
    </recommendedName>
</protein>
<dbReference type="Proteomes" id="UP000049983">
    <property type="component" value="Unassembled WGS sequence"/>
</dbReference>
<dbReference type="GeneID" id="97671343"/>
<dbReference type="PROSITE" id="PS51891">
    <property type="entry name" value="CENP_V_GFA"/>
    <property type="match status" value="1"/>
</dbReference>